<keyword evidence="2" id="KW-1185">Reference proteome</keyword>
<dbReference type="Proteomes" id="UP001234178">
    <property type="component" value="Unassembled WGS sequence"/>
</dbReference>
<name>A0ABQ9YVA3_9CRUS</name>
<accession>A0ABQ9YVA3</accession>
<reference evidence="1 2" key="1">
    <citation type="journal article" date="2023" name="Nucleic Acids Res.">
        <title>The hologenome of Daphnia magna reveals possible DNA methylation and microbiome-mediated evolution of the host genome.</title>
        <authorList>
            <person name="Chaturvedi A."/>
            <person name="Li X."/>
            <person name="Dhandapani V."/>
            <person name="Marshall H."/>
            <person name="Kissane S."/>
            <person name="Cuenca-Cambronero M."/>
            <person name="Asole G."/>
            <person name="Calvet F."/>
            <person name="Ruiz-Romero M."/>
            <person name="Marangio P."/>
            <person name="Guigo R."/>
            <person name="Rago D."/>
            <person name="Mirbahai L."/>
            <person name="Eastwood N."/>
            <person name="Colbourne J.K."/>
            <person name="Zhou J."/>
            <person name="Mallon E."/>
            <person name="Orsini L."/>
        </authorList>
    </citation>
    <scope>NUCLEOTIDE SEQUENCE [LARGE SCALE GENOMIC DNA]</scope>
    <source>
        <strain evidence="1">LRV0_1</strain>
    </source>
</reference>
<evidence type="ECO:0000313" key="1">
    <source>
        <dbReference type="EMBL" id="KAK4004587.1"/>
    </source>
</evidence>
<evidence type="ECO:0000313" key="2">
    <source>
        <dbReference type="Proteomes" id="UP001234178"/>
    </source>
</evidence>
<comment type="caution">
    <text evidence="1">The sequence shown here is derived from an EMBL/GenBank/DDBJ whole genome shotgun (WGS) entry which is preliminary data.</text>
</comment>
<proteinExistence type="predicted"/>
<sequence>MSALGGGYRTVHCDGWNSASSSLLRFQNHLDVRLVSAIFTAFASAGLSKRMKTVPHRFPDHRTSRLQSESTVALSGIPVIMSHLRLQTLEMLLTLWLANERMRRSCPCCLISQTNIVRIALQKTP</sequence>
<dbReference type="EMBL" id="JAOYFB010000001">
    <property type="protein sequence ID" value="KAK4004587.1"/>
    <property type="molecule type" value="Genomic_DNA"/>
</dbReference>
<gene>
    <name evidence="1" type="ORF">OUZ56_006320</name>
</gene>
<organism evidence="1 2">
    <name type="scientific">Daphnia magna</name>
    <dbReference type="NCBI Taxonomy" id="35525"/>
    <lineage>
        <taxon>Eukaryota</taxon>
        <taxon>Metazoa</taxon>
        <taxon>Ecdysozoa</taxon>
        <taxon>Arthropoda</taxon>
        <taxon>Crustacea</taxon>
        <taxon>Branchiopoda</taxon>
        <taxon>Diplostraca</taxon>
        <taxon>Cladocera</taxon>
        <taxon>Anomopoda</taxon>
        <taxon>Daphniidae</taxon>
        <taxon>Daphnia</taxon>
    </lineage>
</organism>
<protein>
    <submittedName>
        <fullName evidence="1">Uncharacterized protein</fullName>
    </submittedName>
</protein>